<dbReference type="GO" id="GO:0030288">
    <property type="term" value="C:outer membrane-bounded periplasmic space"/>
    <property type="evidence" value="ECO:0007669"/>
    <property type="project" value="InterPro"/>
</dbReference>
<dbReference type="SUPFAM" id="SSF49354">
    <property type="entry name" value="PapD-like"/>
    <property type="match status" value="1"/>
</dbReference>
<dbReference type="InterPro" id="IPR050643">
    <property type="entry name" value="Periplasmic_pilus_chap"/>
</dbReference>
<reference evidence="3 4" key="1">
    <citation type="submission" date="2013-02" db="EMBL/GenBank/DDBJ databases">
        <title>The Genome Sequence of Acinetobacter bouvetii CIP 107468.</title>
        <authorList>
            <consortium name="The Broad Institute Genome Sequencing Platform"/>
            <consortium name="The Broad Institute Genome Sequencing Center for Infectious Disease"/>
            <person name="Cerqueira G."/>
            <person name="Feldgarden M."/>
            <person name="Courvalin P."/>
            <person name="Perichon B."/>
            <person name="Grillot-Courvalin C."/>
            <person name="Clermont D."/>
            <person name="Rocha E."/>
            <person name="Yoon E.-J."/>
            <person name="Nemec A."/>
            <person name="Walker B."/>
            <person name="Young S.K."/>
            <person name="Zeng Q."/>
            <person name="Gargeya S."/>
            <person name="Fitzgerald M."/>
            <person name="Haas B."/>
            <person name="Abouelleil A."/>
            <person name="Alvarado L."/>
            <person name="Arachchi H.M."/>
            <person name="Berlin A.M."/>
            <person name="Chapman S.B."/>
            <person name="Dewar J."/>
            <person name="Goldberg J."/>
            <person name="Griggs A."/>
            <person name="Gujja S."/>
            <person name="Hansen M."/>
            <person name="Howarth C."/>
            <person name="Imamovic A."/>
            <person name="Larimer J."/>
            <person name="McCowan C."/>
            <person name="Murphy C."/>
            <person name="Neiman D."/>
            <person name="Pearson M."/>
            <person name="Priest M."/>
            <person name="Roberts A."/>
            <person name="Saif S."/>
            <person name="Shea T."/>
            <person name="Sisk P."/>
            <person name="Sykes S."/>
            <person name="Wortman J."/>
            <person name="Nusbaum C."/>
            <person name="Birren B."/>
        </authorList>
    </citation>
    <scope>NUCLEOTIDE SEQUENCE [LARGE SCALE GENOMIC DNA]</scope>
    <source>
        <strain evidence="3 4">CIP 107468</strain>
    </source>
</reference>
<dbReference type="EMBL" id="APQD01000003">
    <property type="protein sequence ID" value="ENV84102.1"/>
    <property type="molecule type" value="Genomic_DNA"/>
</dbReference>
<dbReference type="InterPro" id="IPR013783">
    <property type="entry name" value="Ig-like_fold"/>
</dbReference>
<accession>N9CE73</accession>
<evidence type="ECO:0000256" key="1">
    <source>
        <dbReference type="SAM" id="SignalP"/>
    </source>
</evidence>
<dbReference type="OrthoDB" id="6683458at2"/>
<evidence type="ECO:0000313" key="3">
    <source>
        <dbReference type="EMBL" id="ENV84102.1"/>
    </source>
</evidence>
<comment type="caution">
    <text evidence="3">The sequence shown here is derived from an EMBL/GenBank/DDBJ whole genome shotgun (WGS) entry which is preliminary data.</text>
</comment>
<evidence type="ECO:0000259" key="2">
    <source>
        <dbReference type="Pfam" id="PF00345"/>
    </source>
</evidence>
<dbReference type="AlphaFoldDB" id="N9CE73"/>
<evidence type="ECO:0000313" key="4">
    <source>
        <dbReference type="Proteomes" id="UP000018460"/>
    </source>
</evidence>
<keyword evidence="4" id="KW-1185">Reference proteome</keyword>
<gene>
    <name evidence="3" type="ORF">F941_00511</name>
</gene>
<dbReference type="Pfam" id="PF00345">
    <property type="entry name" value="PapD_N"/>
    <property type="match status" value="1"/>
</dbReference>
<dbReference type="PATRIC" id="fig|1120925.3.peg.561"/>
<dbReference type="Gene3D" id="2.60.40.10">
    <property type="entry name" value="Immunoglobulins"/>
    <property type="match status" value="1"/>
</dbReference>
<dbReference type="InterPro" id="IPR008962">
    <property type="entry name" value="PapD-like_sf"/>
</dbReference>
<dbReference type="eggNOG" id="COG3121">
    <property type="taxonomic scope" value="Bacteria"/>
</dbReference>
<dbReference type="GO" id="GO:0071555">
    <property type="term" value="P:cell wall organization"/>
    <property type="evidence" value="ECO:0007669"/>
    <property type="project" value="InterPro"/>
</dbReference>
<name>N9CE73_9GAMM</name>
<dbReference type="PANTHER" id="PTHR30251">
    <property type="entry name" value="PILUS ASSEMBLY CHAPERONE"/>
    <property type="match status" value="1"/>
</dbReference>
<dbReference type="PANTHER" id="PTHR30251:SF4">
    <property type="entry name" value="SLR1668 PROTEIN"/>
    <property type="match status" value="1"/>
</dbReference>
<dbReference type="Proteomes" id="UP000018460">
    <property type="component" value="Unassembled WGS sequence"/>
</dbReference>
<dbReference type="InterPro" id="IPR016147">
    <property type="entry name" value="Pili_assmbl_chaperone_N"/>
</dbReference>
<proteinExistence type="predicted"/>
<keyword evidence="1" id="KW-0732">Signal</keyword>
<feature type="domain" description="Pili assembly chaperone N-terminal" evidence="2">
    <location>
        <begin position="38"/>
        <end position="143"/>
    </location>
</feature>
<organism evidence="3 4">
    <name type="scientific">Acinetobacter bouvetii DSM 14964 = CIP 107468</name>
    <dbReference type="NCBI Taxonomy" id="1120925"/>
    <lineage>
        <taxon>Bacteria</taxon>
        <taxon>Pseudomonadati</taxon>
        <taxon>Pseudomonadota</taxon>
        <taxon>Gammaproteobacteria</taxon>
        <taxon>Moraxellales</taxon>
        <taxon>Moraxellaceae</taxon>
        <taxon>Acinetobacter</taxon>
    </lineage>
</organism>
<feature type="chain" id="PRO_5004139787" description="Pili assembly chaperone N-terminal domain-containing protein" evidence="1">
    <location>
        <begin position="21"/>
        <end position="234"/>
    </location>
</feature>
<feature type="signal peptide" evidence="1">
    <location>
        <begin position="1"/>
        <end position="20"/>
    </location>
</feature>
<sequence length="234" mass="26709">MKKNLLIFMTSLLFAIKAFAGVSVSPVQLFIDNPNKLKSTTLTLESVDETEKRVFEVKVFKWTQTEQGENVLEPDNNIIINPKNFILQPNKKQAIRVGFTPSVAQGLNTAEEQAWRIIIDEITPVGNQMMVKFLVNFNLPLFVGKQDNLKVNFEVKNGHLILNNLANSHVQVTNLKLLDEQRKVIFSNDTMAYVLAKHKIFYDLKNINLTDPKKYSVVLETNNSKKAVEMKLFN</sequence>
<protein>
    <recommendedName>
        <fullName evidence="2">Pili assembly chaperone N-terminal domain-containing protein</fullName>
    </recommendedName>
</protein>